<evidence type="ECO:0000313" key="7">
    <source>
        <dbReference type="Ensembl" id="ENSSHAP00000031682.1"/>
    </source>
</evidence>
<keyword evidence="8" id="KW-1185">Reference proteome</keyword>
<evidence type="ECO:0000256" key="2">
    <source>
        <dbReference type="ARBA" id="ARBA00006972"/>
    </source>
</evidence>
<sequence length="92" mass="10985">MCRFLEWKDLEIVYKRYANLHFYCAIENQDNDLITLEIIHCYLELLDKYFGSVCEFDIIFNYEKVYSILAEFLQGGVRETSKKNVLKTIAMP</sequence>
<dbReference type="AlphaFoldDB" id="A0A7N4P2C4"/>
<reference evidence="7" key="3">
    <citation type="submission" date="2025-09" db="UniProtKB">
        <authorList>
            <consortium name="Ensembl"/>
        </authorList>
    </citation>
    <scope>IDENTIFICATION</scope>
</reference>
<dbReference type="Proteomes" id="UP000007648">
    <property type="component" value="Unassembled WGS sequence"/>
</dbReference>
<dbReference type="GO" id="GO:0015031">
    <property type="term" value="P:protein transport"/>
    <property type="evidence" value="ECO:0007669"/>
    <property type="project" value="UniProtKB-KW"/>
</dbReference>
<dbReference type="GO" id="GO:0012505">
    <property type="term" value="C:endomembrane system"/>
    <property type="evidence" value="ECO:0007669"/>
    <property type="project" value="UniProtKB-SubCell"/>
</dbReference>
<evidence type="ECO:0000256" key="5">
    <source>
        <dbReference type="ARBA" id="ARBA00023136"/>
    </source>
</evidence>
<comment type="subcellular location">
    <subcellularLocation>
        <location evidence="1">Endomembrane system</location>
        <topology evidence="1">Peripheral membrane protein</topology>
    </subcellularLocation>
</comment>
<protein>
    <recommendedName>
        <fullName evidence="6">AP complex mu/sigma subunit domain-containing protein</fullName>
    </recommendedName>
</protein>
<name>A0A7N4P2C4_SARHA</name>
<feature type="domain" description="AP complex mu/sigma subunit" evidence="6">
    <location>
        <begin position="1"/>
        <end position="91"/>
    </location>
</feature>
<dbReference type="Pfam" id="PF01217">
    <property type="entry name" value="Clat_adaptor_s"/>
    <property type="match status" value="1"/>
</dbReference>
<reference evidence="7 8" key="1">
    <citation type="journal article" date="2011" name="Proc. Natl. Acad. Sci. U.S.A.">
        <title>Genetic diversity and population structure of the endangered marsupial Sarcophilus harrisii (Tasmanian devil).</title>
        <authorList>
            <person name="Miller W."/>
            <person name="Hayes V.M."/>
            <person name="Ratan A."/>
            <person name="Petersen D.C."/>
            <person name="Wittekindt N.E."/>
            <person name="Miller J."/>
            <person name="Walenz B."/>
            <person name="Knight J."/>
            <person name="Qi J."/>
            <person name="Zhao F."/>
            <person name="Wang Q."/>
            <person name="Bedoya-Reina O.C."/>
            <person name="Katiyar N."/>
            <person name="Tomsho L.P."/>
            <person name="Kasson L.M."/>
            <person name="Hardie R.A."/>
            <person name="Woodbridge P."/>
            <person name="Tindall E.A."/>
            <person name="Bertelsen M.F."/>
            <person name="Dixon D."/>
            <person name="Pyecroft S."/>
            <person name="Helgen K.M."/>
            <person name="Lesk A.M."/>
            <person name="Pringle T.H."/>
            <person name="Patterson N."/>
            <person name="Zhang Y."/>
            <person name="Kreiss A."/>
            <person name="Woods G.M."/>
            <person name="Jones M.E."/>
            <person name="Schuster S.C."/>
        </authorList>
    </citation>
    <scope>NUCLEOTIDE SEQUENCE [LARGE SCALE GENOMIC DNA]</scope>
</reference>
<comment type="similarity">
    <text evidence="2">Belongs to the adaptor complexes small subunit family.</text>
</comment>
<evidence type="ECO:0000313" key="8">
    <source>
        <dbReference type="Proteomes" id="UP000007648"/>
    </source>
</evidence>
<dbReference type="Gene3D" id="3.30.450.60">
    <property type="match status" value="1"/>
</dbReference>
<keyword evidence="5" id="KW-0472">Membrane</keyword>
<dbReference type="Ensembl" id="ENSSHAT00000034305.1">
    <property type="protein sequence ID" value="ENSSHAP00000031682.1"/>
    <property type="gene ID" value="ENSSHAG00000023122.1"/>
</dbReference>
<organism evidence="7 8">
    <name type="scientific">Sarcophilus harrisii</name>
    <name type="common">Tasmanian devil</name>
    <name type="synonym">Sarcophilus laniarius</name>
    <dbReference type="NCBI Taxonomy" id="9305"/>
    <lineage>
        <taxon>Eukaryota</taxon>
        <taxon>Metazoa</taxon>
        <taxon>Chordata</taxon>
        <taxon>Craniata</taxon>
        <taxon>Vertebrata</taxon>
        <taxon>Euteleostomi</taxon>
        <taxon>Mammalia</taxon>
        <taxon>Metatheria</taxon>
        <taxon>Dasyuromorphia</taxon>
        <taxon>Dasyuridae</taxon>
        <taxon>Sarcophilus</taxon>
    </lineage>
</organism>
<dbReference type="InterPro" id="IPR022775">
    <property type="entry name" value="AP_mu_sigma_su"/>
</dbReference>
<evidence type="ECO:0000256" key="1">
    <source>
        <dbReference type="ARBA" id="ARBA00004184"/>
    </source>
</evidence>
<keyword evidence="4" id="KW-0653">Protein transport</keyword>
<accession>A0A7N4P2C4</accession>
<evidence type="ECO:0000259" key="6">
    <source>
        <dbReference type="Pfam" id="PF01217"/>
    </source>
</evidence>
<dbReference type="InParanoid" id="A0A7N4P2C4"/>
<keyword evidence="3" id="KW-0813">Transport</keyword>
<dbReference type="InterPro" id="IPR016635">
    <property type="entry name" value="AP_complex_ssu"/>
</dbReference>
<dbReference type="PANTHER" id="PTHR11753">
    <property type="entry name" value="ADAPTOR COMPLEXES SMALL SUBUNIT FAMILY"/>
    <property type="match status" value="1"/>
</dbReference>
<dbReference type="GeneTree" id="ENSGT00970000193372"/>
<evidence type="ECO:0000256" key="3">
    <source>
        <dbReference type="ARBA" id="ARBA00022448"/>
    </source>
</evidence>
<dbReference type="InterPro" id="IPR011012">
    <property type="entry name" value="Longin-like_dom_sf"/>
</dbReference>
<evidence type="ECO:0000256" key="4">
    <source>
        <dbReference type="ARBA" id="ARBA00022927"/>
    </source>
</evidence>
<reference evidence="7" key="2">
    <citation type="submission" date="2025-08" db="UniProtKB">
        <authorList>
            <consortium name="Ensembl"/>
        </authorList>
    </citation>
    <scope>IDENTIFICATION</scope>
</reference>
<proteinExistence type="inferred from homology"/>
<dbReference type="SUPFAM" id="SSF64356">
    <property type="entry name" value="SNARE-like"/>
    <property type="match status" value="1"/>
</dbReference>